<dbReference type="RefSeq" id="XP_006649740.1">
    <property type="nucleotide sequence ID" value="XM_006649677.2"/>
</dbReference>
<dbReference type="OrthoDB" id="582405at2759"/>
<dbReference type="HOGENOM" id="CLU_028502_1_1_1"/>
<evidence type="ECO:0000259" key="1">
    <source>
        <dbReference type="Pfam" id="PF07762"/>
    </source>
</evidence>
<name>J3LLZ6_ORYBR</name>
<sequence length="438" mass="48836">MAPAWVLLDRFVKPSAFEDKESEDEGESTGCPRKYILPRLRQEVPAGMRDVKPYPQVADPPCVSLFSMAMPWKAIRVVKRVYVQCADKNLVLFYAGAGDPGSCSHGCYLIYDAIDRSLTPVHTFPYHVPGIVMLGGAAVLRHTGGGDGAYVLAELLRPFDGDLPDATLLMWLSRSPATPGDPPGQWIKEDVRLPPEVCTGTEPFFSDLEFSSGESRLCWADLFNGILFCDLATLRTPRFRFIPLPKGCSFDVGEYGRPRMDEFRTIGCVGGVIKFIDMEVYTKDGAPIDEVKLTTWTLAPDLSEWKKGPACSVGDIWASEKFIAMGMPRLRPMCPVLSMVDKDVVCVVMTDVEVEEKNVRNFDDAGRTLKIKAQYVLDIDVRRKQVLSITQRGIESMVDPVPYLIACEFSAYLELSKDRQTTVEGCESEESTKRMKLK</sequence>
<gene>
    <name evidence="2" type="primary">LOC102706732</name>
</gene>
<dbReference type="InterPro" id="IPR011676">
    <property type="entry name" value="DUF1618"/>
</dbReference>
<dbReference type="EnsemblPlants" id="OB03G20720.1">
    <property type="protein sequence ID" value="OB03G20720.1"/>
    <property type="gene ID" value="OB03G20720"/>
</dbReference>
<reference evidence="2" key="1">
    <citation type="journal article" date="2013" name="Nat. Commun.">
        <title>Whole-genome sequencing of Oryza brachyantha reveals mechanisms underlying Oryza genome evolution.</title>
        <authorList>
            <person name="Chen J."/>
            <person name="Huang Q."/>
            <person name="Gao D."/>
            <person name="Wang J."/>
            <person name="Lang Y."/>
            <person name="Liu T."/>
            <person name="Li B."/>
            <person name="Bai Z."/>
            <person name="Luis Goicoechea J."/>
            <person name="Liang C."/>
            <person name="Chen C."/>
            <person name="Zhang W."/>
            <person name="Sun S."/>
            <person name="Liao Y."/>
            <person name="Zhang X."/>
            <person name="Yang L."/>
            <person name="Song C."/>
            <person name="Wang M."/>
            <person name="Shi J."/>
            <person name="Liu G."/>
            <person name="Liu J."/>
            <person name="Zhou H."/>
            <person name="Zhou W."/>
            <person name="Yu Q."/>
            <person name="An N."/>
            <person name="Chen Y."/>
            <person name="Cai Q."/>
            <person name="Wang B."/>
            <person name="Liu B."/>
            <person name="Min J."/>
            <person name="Huang Y."/>
            <person name="Wu H."/>
            <person name="Li Z."/>
            <person name="Zhang Y."/>
            <person name="Yin Y."/>
            <person name="Song W."/>
            <person name="Jiang J."/>
            <person name="Jackson S.A."/>
            <person name="Wing R.A."/>
            <person name="Wang J."/>
            <person name="Chen M."/>
        </authorList>
    </citation>
    <scope>NUCLEOTIDE SEQUENCE [LARGE SCALE GENOMIC DNA]</scope>
    <source>
        <strain evidence="2">cv. IRGC 101232</strain>
    </source>
</reference>
<organism evidence="2">
    <name type="scientific">Oryza brachyantha</name>
    <name type="common">malo sina</name>
    <dbReference type="NCBI Taxonomy" id="4533"/>
    <lineage>
        <taxon>Eukaryota</taxon>
        <taxon>Viridiplantae</taxon>
        <taxon>Streptophyta</taxon>
        <taxon>Embryophyta</taxon>
        <taxon>Tracheophyta</taxon>
        <taxon>Spermatophyta</taxon>
        <taxon>Magnoliopsida</taxon>
        <taxon>Liliopsida</taxon>
        <taxon>Poales</taxon>
        <taxon>Poaceae</taxon>
        <taxon>BOP clade</taxon>
        <taxon>Oryzoideae</taxon>
        <taxon>Oryzeae</taxon>
        <taxon>Oryzinae</taxon>
        <taxon>Oryza</taxon>
    </lineage>
</organism>
<dbReference type="eggNOG" id="ENOG502R3CK">
    <property type="taxonomic scope" value="Eukaryota"/>
</dbReference>
<dbReference type="Proteomes" id="UP000006038">
    <property type="component" value="Chromosome 3"/>
</dbReference>
<evidence type="ECO:0000313" key="3">
    <source>
        <dbReference type="Proteomes" id="UP000006038"/>
    </source>
</evidence>
<dbReference type="GeneID" id="102706732"/>
<accession>J3LLZ6</accession>
<feature type="domain" description="DUF1618" evidence="1">
    <location>
        <begin position="219"/>
        <end position="346"/>
    </location>
</feature>
<dbReference type="PANTHER" id="PTHR33086:SF62">
    <property type="entry name" value="OS01G0182100 PROTEIN"/>
    <property type="match status" value="1"/>
</dbReference>
<evidence type="ECO:0000313" key="2">
    <source>
        <dbReference type="EnsemblPlants" id="OB03G20720.1"/>
    </source>
</evidence>
<dbReference type="AlphaFoldDB" id="J3LLZ6"/>
<dbReference type="Pfam" id="PF07762">
    <property type="entry name" value="DUF1618"/>
    <property type="match status" value="1"/>
</dbReference>
<keyword evidence="3" id="KW-1185">Reference proteome</keyword>
<dbReference type="PANTHER" id="PTHR33086">
    <property type="entry name" value="OS05G0468200 PROTEIN-RELATED"/>
    <property type="match status" value="1"/>
</dbReference>
<reference evidence="2" key="2">
    <citation type="submission" date="2013-04" db="UniProtKB">
        <authorList>
            <consortium name="EnsemblPlants"/>
        </authorList>
    </citation>
    <scope>IDENTIFICATION</scope>
</reference>
<dbReference type="OMA" id="DLIACEF"/>
<dbReference type="Gramene" id="OB03G20720.1">
    <property type="protein sequence ID" value="OB03G20720.1"/>
    <property type="gene ID" value="OB03G20720"/>
</dbReference>
<protein>
    <recommendedName>
        <fullName evidence="1">DUF1618 domain-containing protein</fullName>
    </recommendedName>
</protein>
<dbReference type="KEGG" id="obr:102706732"/>
<proteinExistence type="predicted"/>